<dbReference type="InterPro" id="IPR013482">
    <property type="entry name" value="Molybde_CF_guanTrfase"/>
</dbReference>
<comment type="cofactor">
    <cofactor evidence="8">
        <name>Mg(2+)</name>
        <dbReference type="ChEBI" id="CHEBI:18420"/>
    </cofactor>
</comment>
<dbReference type="Pfam" id="PF12804">
    <property type="entry name" value="NTP_transf_3"/>
    <property type="match status" value="1"/>
</dbReference>
<gene>
    <name evidence="8" type="primary">mobA</name>
    <name evidence="10" type="ORF">QO002_002725</name>
</gene>
<dbReference type="EC" id="2.7.7.77" evidence="8"/>
<dbReference type="HAMAP" id="MF_00316">
    <property type="entry name" value="MobA"/>
    <property type="match status" value="1"/>
</dbReference>
<keyword evidence="10" id="KW-0548">Nucleotidyltransferase</keyword>
<keyword evidence="4 8" id="KW-0547">Nucleotide-binding</keyword>
<organism evidence="10 11">
    <name type="scientific">Pararhizobium capsulatum DSM 1112</name>
    <dbReference type="NCBI Taxonomy" id="1121113"/>
    <lineage>
        <taxon>Bacteria</taxon>
        <taxon>Pseudomonadati</taxon>
        <taxon>Pseudomonadota</taxon>
        <taxon>Alphaproteobacteria</taxon>
        <taxon>Hyphomicrobiales</taxon>
        <taxon>Rhizobiaceae</taxon>
        <taxon>Rhizobium/Agrobacterium group</taxon>
        <taxon>Pararhizobium</taxon>
    </lineage>
</organism>
<comment type="function">
    <text evidence="8">Transfers a GMP moiety from GTP to Mo-molybdopterin (Mo-MPT) cofactor (Moco or molybdenum cofactor) to form Mo-molybdopterin guanine dinucleotide (Mo-MGD) cofactor.</text>
</comment>
<keyword evidence="2 8" id="KW-0808">Transferase</keyword>
<comment type="subunit">
    <text evidence="8">Monomer.</text>
</comment>
<name>A0ABU0BUR9_9HYPH</name>
<feature type="binding site" evidence="8">
    <location>
        <position position="108"/>
    </location>
    <ligand>
        <name>GTP</name>
        <dbReference type="ChEBI" id="CHEBI:37565"/>
    </ligand>
</feature>
<evidence type="ECO:0000256" key="2">
    <source>
        <dbReference type="ARBA" id="ARBA00022679"/>
    </source>
</evidence>
<dbReference type="EMBL" id="JAUSVF010000001">
    <property type="protein sequence ID" value="MDQ0320587.1"/>
    <property type="molecule type" value="Genomic_DNA"/>
</dbReference>
<dbReference type="CDD" id="cd02503">
    <property type="entry name" value="MobA"/>
    <property type="match status" value="1"/>
</dbReference>
<feature type="domain" description="MobA-like NTP transferase" evidence="9">
    <location>
        <begin position="12"/>
        <end position="168"/>
    </location>
</feature>
<keyword evidence="11" id="KW-1185">Reference proteome</keyword>
<comment type="similarity">
    <text evidence="8">Belongs to the MobA family.</text>
</comment>
<feature type="binding site" evidence="8">
    <location>
        <begin position="15"/>
        <end position="17"/>
    </location>
    <ligand>
        <name>GTP</name>
        <dbReference type="ChEBI" id="CHEBI:37565"/>
    </ligand>
</feature>
<keyword evidence="1 8" id="KW-0963">Cytoplasm</keyword>
<evidence type="ECO:0000256" key="7">
    <source>
        <dbReference type="ARBA" id="ARBA00023150"/>
    </source>
</evidence>
<keyword evidence="7 8" id="KW-0501">Molybdenum cofactor biosynthesis</keyword>
<evidence type="ECO:0000256" key="6">
    <source>
        <dbReference type="ARBA" id="ARBA00023134"/>
    </source>
</evidence>
<comment type="subcellular location">
    <subcellularLocation>
        <location evidence="8">Cytoplasm</location>
    </subcellularLocation>
</comment>
<protein>
    <recommendedName>
        <fullName evidence="8">Molybdenum cofactor guanylyltransferase</fullName>
        <shortName evidence="8">MoCo guanylyltransferase</shortName>
        <ecNumber evidence="8">2.7.7.77</ecNumber>
    </recommendedName>
    <alternativeName>
        <fullName evidence="8">GTP:molybdopterin guanylyltransferase</fullName>
    </alternativeName>
    <alternativeName>
        <fullName evidence="8">Mo-MPT guanylyltransferase</fullName>
    </alternativeName>
    <alternativeName>
        <fullName evidence="8">Molybdopterin guanylyltransferase</fullName>
    </alternativeName>
    <alternativeName>
        <fullName evidence="8">Molybdopterin-guanine dinucleotide synthase</fullName>
        <shortName evidence="8">MGD synthase</shortName>
    </alternativeName>
</protein>
<dbReference type="RefSeq" id="WP_307230474.1">
    <property type="nucleotide sequence ID" value="NZ_JAUSVF010000001.1"/>
</dbReference>
<feature type="binding site" evidence="8">
    <location>
        <position position="55"/>
    </location>
    <ligand>
        <name>GTP</name>
        <dbReference type="ChEBI" id="CHEBI:37565"/>
    </ligand>
</feature>
<keyword evidence="3 8" id="KW-0479">Metal-binding</keyword>
<comment type="caution">
    <text evidence="10">The sequence shown here is derived from an EMBL/GenBank/DDBJ whole genome shotgun (WGS) entry which is preliminary data.</text>
</comment>
<dbReference type="PANTHER" id="PTHR19136">
    <property type="entry name" value="MOLYBDENUM COFACTOR GUANYLYLTRANSFERASE"/>
    <property type="match status" value="1"/>
</dbReference>
<comment type="catalytic activity">
    <reaction evidence="8">
        <text>Mo-molybdopterin + GTP + H(+) = Mo-molybdopterin guanine dinucleotide + diphosphate</text>
        <dbReference type="Rhea" id="RHEA:34243"/>
        <dbReference type="ChEBI" id="CHEBI:15378"/>
        <dbReference type="ChEBI" id="CHEBI:33019"/>
        <dbReference type="ChEBI" id="CHEBI:37565"/>
        <dbReference type="ChEBI" id="CHEBI:71302"/>
        <dbReference type="ChEBI" id="CHEBI:71310"/>
        <dbReference type="EC" id="2.7.7.77"/>
    </reaction>
</comment>
<dbReference type="PANTHER" id="PTHR19136:SF81">
    <property type="entry name" value="MOLYBDENUM COFACTOR GUANYLYLTRANSFERASE"/>
    <property type="match status" value="1"/>
</dbReference>
<accession>A0ABU0BUR9</accession>
<dbReference type="InterPro" id="IPR029044">
    <property type="entry name" value="Nucleotide-diphossugar_trans"/>
</dbReference>
<feature type="binding site" evidence="8">
    <location>
        <position position="27"/>
    </location>
    <ligand>
        <name>GTP</name>
        <dbReference type="ChEBI" id="CHEBI:37565"/>
    </ligand>
</feature>
<keyword evidence="6 8" id="KW-0342">GTP-binding</keyword>
<evidence type="ECO:0000256" key="5">
    <source>
        <dbReference type="ARBA" id="ARBA00022842"/>
    </source>
</evidence>
<feature type="binding site" evidence="8">
    <location>
        <position position="73"/>
    </location>
    <ligand>
        <name>GTP</name>
        <dbReference type="ChEBI" id="CHEBI:37565"/>
    </ligand>
</feature>
<feature type="binding site" evidence="8">
    <location>
        <position position="108"/>
    </location>
    <ligand>
        <name>Mg(2+)</name>
        <dbReference type="ChEBI" id="CHEBI:18420"/>
    </ligand>
</feature>
<evidence type="ECO:0000256" key="1">
    <source>
        <dbReference type="ARBA" id="ARBA00022490"/>
    </source>
</evidence>
<dbReference type="Gene3D" id="3.90.550.10">
    <property type="entry name" value="Spore Coat Polysaccharide Biosynthesis Protein SpsA, Chain A"/>
    <property type="match status" value="1"/>
</dbReference>
<evidence type="ECO:0000256" key="3">
    <source>
        <dbReference type="ARBA" id="ARBA00022723"/>
    </source>
</evidence>
<reference evidence="10 11" key="1">
    <citation type="submission" date="2023-07" db="EMBL/GenBank/DDBJ databases">
        <title>Genomic Encyclopedia of Type Strains, Phase IV (KMG-IV): sequencing the most valuable type-strain genomes for metagenomic binning, comparative biology and taxonomic classification.</title>
        <authorList>
            <person name="Goeker M."/>
        </authorList>
    </citation>
    <scope>NUCLEOTIDE SEQUENCE [LARGE SCALE GENOMIC DNA]</scope>
    <source>
        <strain evidence="10 11">DSM 1112</strain>
    </source>
</reference>
<dbReference type="NCBIfam" id="TIGR02665">
    <property type="entry name" value="molyb_mobA"/>
    <property type="match status" value="1"/>
</dbReference>
<evidence type="ECO:0000256" key="4">
    <source>
        <dbReference type="ARBA" id="ARBA00022741"/>
    </source>
</evidence>
<comment type="domain">
    <text evidence="8">The N-terminal domain determines nucleotide recognition and specific binding, while the C-terminal domain determines the specific binding to the target protein.</text>
</comment>
<proteinExistence type="inferred from homology"/>
<dbReference type="SUPFAM" id="SSF53448">
    <property type="entry name" value="Nucleotide-diphospho-sugar transferases"/>
    <property type="match status" value="1"/>
</dbReference>
<dbReference type="Proteomes" id="UP001230207">
    <property type="component" value="Unassembled WGS sequence"/>
</dbReference>
<evidence type="ECO:0000259" key="9">
    <source>
        <dbReference type="Pfam" id="PF12804"/>
    </source>
</evidence>
<sequence>MQEETSLIKPPGFILAGGLSSRMGSPKALAILGGETLLARAANRLAPQVSALHLNWNGPIPAEGLCGFSPVPDEIGGHAGPLAGILTAMRHIARIDPATSHVVTVPIDAPFFPLDLVARLKAAIRSEEDIAIAFSEGNMHPVFGLWPVVIADDLENFLGNDDKRRVRAFIARHPMIAVNFDPPEETDSPLRPFLNLNTPEELAWAGQMLPNQG</sequence>
<dbReference type="GO" id="GO:0061603">
    <property type="term" value="F:molybdenum cofactor guanylyltransferase activity"/>
    <property type="evidence" value="ECO:0007669"/>
    <property type="project" value="UniProtKB-EC"/>
</dbReference>
<evidence type="ECO:0000256" key="8">
    <source>
        <dbReference type="HAMAP-Rule" id="MF_00316"/>
    </source>
</evidence>
<keyword evidence="5 8" id="KW-0460">Magnesium</keyword>
<evidence type="ECO:0000313" key="10">
    <source>
        <dbReference type="EMBL" id="MDQ0320587.1"/>
    </source>
</evidence>
<dbReference type="InterPro" id="IPR025877">
    <property type="entry name" value="MobA-like_NTP_Trfase"/>
</dbReference>
<evidence type="ECO:0000313" key="11">
    <source>
        <dbReference type="Proteomes" id="UP001230207"/>
    </source>
</evidence>